<evidence type="ECO:0000313" key="8">
    <source>
        <dbReference type="EMBL" id="SEM79922.1"/>
    </source>
</evidence>
<feature type="chain" id="PRO_5011599578" description="High-affinity zinc uptake system protein ZnuA" evidence="7">
    <location>
        <begin position="25"/>
        <end position="348"/>
    </location>
</feature>
<reference evidence="9" key="1">
    <citation type="submission" date="2016-10" db="EMBL/GenBank/DDBJ databases">
        <authorList>
            <person name="Varghese N."/>
            <person name="Submissions S."/>
        </authorList>
    </citation>
    <scope>NUCLEOTIDE SEQUENCE [LARGE SCALE GENOMIC DNA]</scope>
    <source>
        <strain evidence="9">DSM 26893</strain>
    </source>
</reference>
<dbReference type="OrthoDB" id="7346865at2"/>
<keyword evidence="3" id="KW-0813">Transport</keyword>
<dbReference type="Gene3D" id="3.40.50.1980">
    <property type="entry name" value="Nitrogenase molybdenum iron protein domain"/>
    <property type="match status" value="2"/>
</dbReference>
<dbReference type="InterPro" id="IPR006127">
    <property type="entry name" value="ZnuA-like"/>
</dbReference>
<keyword evidence="5" id="KW-0862">Zinc</keyword>
<evidence type="ECO:0000256" key="5">
    <source>
        <dbReference type="ARBA" id="ARBA00022906"/>
    </source>
</evidence>
<sequence length="348" mass="36353">MSMKLGLPVSGVVLSALLATGAAAEVPRVAADIAPVHGLVARVMEGLGTPEMIVEAGASPHGYSMRPSEARALESAEAVFWVGSALEPWLEGAIETLAEGAAVIELLDAPETRTLSFREGARFDAHAHGDDEHDGGDDHGHDAHDEDGHADHDDHAEAEDHAGEESHADHEGHDHDGIDPHAWLDPENGKAWLGVIADTLADLDPENAETYRANAEAGQSEIDAAMADVRDMLAGAEGISFIVFHDAFQYFESRVDIAAAGAISLSDASDPGPARIAEVQETVRDLGVTCVLAEPQFNRQLVDTVTEGTEARAAVLDPLGVDLEAGPGFYPALIRALGSGIAGCANAP</sequence>
<keyword evidence="5" id="KW-0864">Zinc transport</keyword>
<dbReference type="RefSeq" id="WP_091843940.1">
    <property type="nucleotide sequence ID" value="NZ_FOCM01000001.1"/>
</dbReference>
<proteinExistence type="inferred from homology"/>
<organism evidence="8 9">
    <name type="scientific">Palleronia pelagia</name>
    <dbReference type="NCBI Taxonomy" id="387096"/>
    <lineage>
        <taxon>Bacteria</taxon>
        <taxon>Pseudomonadati</taxon>
        <taxon>Pseudomonadota</taxon>
        <taxon>Alphaproteobacteria</taxon>
        <taxon>Rhodobacterales</taxon>
        <taxon>Roseobacteraceae</taxon>
        <taxon>Palleronia</taxon>
    </lineage>
</organism>
<evidence type="ECO:0000256" key="1">
    <source>
        <dbReference type="ARBA" id="ARBA00011028"/>
    </source>
</evidence>
<dbReference type="Proteomes" id="UP000199372">
    <property type="component" value="Unassembled WGS sequence"/>
</dbReference>
<keyword evidence="9" id="KW-1185">Reference proteome</keyword>
<feature type="region of interest" description="Disordered" evidence="6">
    <location>
        <begin position="126"/>
        <end position="183"/>
    </location>
</feature>
<dbReference type="PANTHER" id="PTHR42953">
    <property type="entry name" value="HIGH-AFFINITY ZINC UPTAKE SYSTEM PROTEIN ZNUA-RELATED"/>
    <property type="match status" value="1"/>
</dbReference>
<dbReference type="AlphaFoldDB" id="A0A1H8BAS0"/>
<comment type="similarity">
    <text evidence="1">Belongs to the bacterial solute-binding protein 9 family.</text>
</comment>
<keyword evidence="4 7" id="KW-0732">Signal</keyword>
<evidence type="ECO:0000256" key="2">
    <source>
        <dbReference type="ARBA" id="ARBA00015915"/>
    </source>
</evidence>
<evidence type="ECO:0000256" key="4">
    <source>
        <dbReference type="ARBA" id="ARBA00022729"/>
    </source>
</evidence>
<dbReference type="PANTHER" id="PTHR42953:SF3">
    <property type="entry name" value="HIGH-AFFINITY ZINC UPTAKE SYSTEM PROTEIN ZNUA"/>
    <property type="match status" value="1"/>
</dbReference>
<evidence type="ECO:0000256" key="6">
    <source>
        <dbReference type="SAM" id="MobiDB-lite"/>
    </source>
</evidence>
<dbReference type="InterPro" id="IPR050492">
    <property type="entry name" value="Bact_metal-bind_prot9"/>
</dbReference>
<dbReference type="Pfam" id="PF01297">
    <property type="entry name" value="ZnuA"/>
    <property type="match status" value="1"/>
</dbReference>
<dbReference type="GO" id="GO:0046872">
    <property type="term" value="F:metal ion binding"/>
    <property type="evidence" value="ECO:0007669"/>
    <property type="project" value="InterPro"/>
</dbReference>
<dbReference type="GO" id="GO:0006829">
    <property type="term" value="P:zinc ion transport"/>
    <property type="evidence" value="ECO:0007669"/>
    <property type="project" value="UniProtKB-KW"/>
</dbReference>
<evidence type="ECO:0000256" key="7">
    <source>
        <dbReference type="SAM" id="SignalP"/>
    </source>
</evidence>
<evidence type="ECO:0000313" key="9">
    <source>
        <dbReference type="Proteomes" id="UP000199372"/>
    </source>
</evidence>
<dbReference type="EMBL" id="FOCM01000001">
    <property type="protein sequence ID" value="SEM79922.1"/>
    <property type="molecule type" value="Genomic_DNA"/>
</dbReference>
<dbReference type="SUPFAM" id="SSF53807">
    <property type="entry name" value="Helical backbone' metal receptor"/>
    <property type="match status" value="1"/>
</dbReference>
<accession>A0A1H8BAS0</accession>
<gene>
    <name evidence="8" type="ORF">SAMN04488011_101516</name>
</gene>
<name>A0A1H8BAS0_9RHOB</name>
<evidence type="ECO:0000256" key="3">
    <source>
        <dbReference type="ARBA" id="ARBA00022448"/>
    </source>
</evidence>
<feature type="signal peptide" evidence="7">
    <location>
        <begin position="1"/>
        <end position="24"/>
    </location>
</feature>
<protein>
    <recommendedName>
        <fullName evidence="2">High-affinity zinc uptake system protein ZnuA</fullName>
    </recommendedName>
</protein>
<keyword evidence="5" id="KW-0406">Ion transport</keyword>